<dbReference type="AlphaFoldDB" id="A0AAN7QUX6"/>
<keyword evidence="2" id="KW-1185">Reference proteome</keyword>
<dbReference type="EMBL" id="JAXQNO010000018">
    <property type="protein sequence ID" value="KAK4776885.1"/>
    <property type="molecule type" value="Genomic_DNA"/>
</dbReference>
<organism evidence="1 2">
    <name type="scientific">Trapa natans</name>
    <name type="common">Water chestnut</name>
    <dbReference type="NCBI Taxonomy" id="22666"/>
    <lineage>
        <taxon>Eukaryota</taxon>
        <taxon>Viridiplantae</taxon>
        <taxon>Streptophyta</taxon>
        <taxon>Embryophyta</taxon>
        <taxon>Tracheophyta</taxon>
        <taxon>Spermatophyta</taxon>
        <taxon>Magnoliopsida</taxon>
        <taxon>eudicotyledons</taxon>
        <taxon>Gunneridae</taxon>
        <taxon>Pentapetalae</taxon>
        <taxon>rosids</taxon>
        <taxon>malvids</taxon>
        <taxon>Myrtales</taxon>
        <taxon>Lythraceae</taxon>
        <taxon>Trapa</taxon>
    </lineage>
</organism>
<evidence type="ECO:0000313" key="1">
    <source>
        <dbReference type="EMBL" id="KAK4776885.1"/>
    </source>
</evidence>
<gene>
    <name evidence="1" type="ORF">SAY86_005573</name>
</gene>
<sequence length="105" mass="11976">MSCCPNSFFSAIIGVVVMSSSESHAVCQNEKLAKPLMKHHNSQKLRVVRRRELTVSNTLTKRLVHWTRVFTFPFGEWFPLSASRLINFPSGLQMVDNSSDHERKG</sequence>
<evidence type="ECO:0000313" key="2">
    <source>
        <dbReference type="Proteomes" id="UP001346149"/>
    </source>
</evidence>
<comment type="caution">
    <text evidence="1">The sequence shown here is derived from an EMBL/GenBank/DDBJ whole genome shotgun (WGS) entry which is preliminary data.</text>
</comment>
<reference evidence="1 2" key="1">
    <citation type="journal article" date="2023" name="Hortic Res">
        <title>Pangenome of water caltrop reveals structural variations and asymmetric subgenome divergence after allopolyploidization.</title>
        <authorList>
            <person name="Zhang X."/>
            <person name="Chen Y."/>
            <person name="Wang L."/>
            <person name="Yuan Y."/>
            <person name="Fang M."/>
            <person name="Shi L."/>
            <person name="Lu R."/>
            <person name="Comes H.P."/>
            <person name="Ma Y."/>
            <person name="Chen Y."/>
            <person name="Huang G."/>
            <person name="Zhou Y."/>
            <person name="Zheng Z."/>
            <person name="Qiu Y."/>
        </authorList>
    </citation>
    <scope>NUCLEOTIDE SEQUENCE [LARGE SCALE GENOMIC DNA]</scope>
    <source>
        <strain evidence="1">F231</strain>
    </source>
</reference>
<protein>
    <submittedName>
        <fullName evidence="1">Uncharacterized protein</fullName>
    </submittedName>
</protein>
<accession>A0AAN7QUX6</accession>
<dbReference type="Proteomes" id="UP001346149">
    <property type="component" value="Unassembled WGS sequence"/>
</dbReference>
<proteinExistence type="predicted"/>
<name>A0AAN7QUX6_TRANT</name>